<accession>A0ABR5V9J9</accession>
<evidence type="ECO:0000256" key="12">
    <source>
        <dbReference type="SAM" id="Phobius"/>
    </source>
</evidence>
<keyword evidence="6" id="KW-0560">Oxidoreductase</keyword>
<evidence type="ECO:0000256" key="3">
    <source>
        <dbReference type="ARBA" id="ARBA00022692"/>
    </source>
</evidence>
<evidence type="ECO:0000256" key="1">
    <source>
        <dbReference type="ARBA" id="ARBA00004141"/>
    </source>
</evidence>
<dbReference type="InterPro" id="IPR003780">
    <property type="entry name" value="COX15/CtaA_fam"/>
</dbReference>
<keyword evidence="5 12" id="KW-1133">Transmembrane helix</keyword>
<keyword evidence="3 12" id="KW-0812">Transmembrane</keyword>
<comment type="subcellular location">
    <subcellularLocation>
        <location evidence="1">Membrane</location>
        <topology evidence="1">Multi-pass membrane protein</topology>
    </subcellularLocation>
</comment>
<organism evidence="13 14">
    <name type="scientific">Corynebacterium simulans</name>
    <dbReference type="NCBI Taxonomy" id="146827"/>
    <lineage>
        <taxon>Bacteria</taxon>
        <taxon>Bacillati</taxon>
        <taxon>Actinomycetota</taxon>
        <taxon>Actinomycetes</taxon>
        <taxon>Mycobacteriales</taxon>
        <taxon>Corynebacteriaceae</taxon>
        <taxon>Corynebacterium</taxon>
    </lineage>
</organism>
<feature type="transmembrane region" description="Helical" evidence="12">
    <location>
        <begin position="281"/>
        <end position="302"/>
    </location>
</feature>
<dbReference type="PANTHER" id="PTHR35457:SF1">
    <property type="entry name" value="HEME A SYNTHASE"/>
    <property type="match status" value="1"/>
</dbReference>
<feature type="transmembrane region" description="Helical" evidence="12">
    <location>
        <begin position="222"/>
        <end position="244"/>
    </location>
</feature>
<dbReference type="RefSeq" id="WP_061922350.1">
    <property type="nucleotide sequence ID" value="NZ_CP137213.1"/>
</dbReference>
<evidence type="ECO:0000256" key="11">
    <source>
        <dbReference type="ARBA" id="ARBA00023444"/>
    </source>
</evidence>
<feature type="transmembrane region" description="Helical" evidence="12">
    <location>
        <begin position="109"/>
        <end position="129"/>
    </location>
</feature>
<keyword evidence="14" id="KW-1185">Reference proteome</keyword>
<feature type="transmembrane region" description="Helical" evidence="12">
    <location>
        <begin position="256"/>
        <end position="275"/>
    </location>
</feature>
<evidence type="ECO:0000256" key="7">
    <source>
        <dbReference type="ARBA" id="ARBA00023004"/>
    </source>
</evidence>
<gene>
    <name evidence="13" type="ORF">WM41_1174</name>
</gene>
<comment type="caution">
    <text evidence="13">The sequence shown here is derived from an EMBL/GenBank/DDBJ whole genome shotgun (WGS) entry which is preliminary data.</text>
</comment>
<sequence length="334" mass="35917">MNSGNKVSTFFREATPAIKAQRFIAMILLVCQGGITVSGAIVRVTGSGLGCITWPECHPGSLVPLSGAAPWIHQLIEFGNRLLTFVVTAAAVAAIMAMHMARRRTELKVYAWLNLAGIVVQAIIGAISVLLKLNWWAVALHFLPSMVLVWLAAMLYSRILEPDDGVRTQIFPQAIRVLAAMASIALAVVLTTGTMVTGSGVHSGDDGVGMEGRLNVDTEMMAVAHAICMYAYLILTVIVVFMLYRVQAPALVKKAAWMLIACILIQWGIGVAQFYMHIPRWTVPIHIGMSSVVTAFTALLWAHGVRRVNGTAGLKTGSPAAEEKFAARQAALAK</sequence>
<evidence type="ECO:0000256" key="2">
    <source>
        <dbReference type="ARBA" id="ARBA00022475"/>
    </source>
</evidence>
<feature type="transmembrane region" description="Helical" evidence="12">
    <location>
        <begin position="23"/>
        <end position="42"/>
    </location>
</feature>
<evidence type="ECO:0000256" key="6">
    <source>
        <dbReference type="ARBA" id="ARBA00023002"/>
    </source>
</evidence>
<evidence type="ECO:0000313" key="14">
    <source>
        <dbReference type="Proteomes" id="UP000070339"/>
    </source>
</evidence>
<keyword evidence="2" id="KW-1003">Cell membrane</keyword>
<dbReference type="Pfam" id="PF02628">
    <property type="entry name" value="COX15-CtaA"/>
    <property type="match status" value="1"/>
</dbReference>
<keyword evidence="7" id="KW-0408">Iron</keyword>
<dbReference type="EMBL" id="LTEB01000026">
    <property type="protein sequence ID" value="KXU18157.1"/>
    <property type="molecule type" value="Genomic_DNA"/>
</dbReference>
<proteinExistence type="predicted"/>
<evidence type="ECO:0000256" key="9">
    <source>
        <dbReference type="ARBA" id="ARBA00023136"/>
    </source>
</evidence>
<feature type="transmembrane region" description="Helical" evidence="12">
    <location>
        <begin position="78"/>
        <end position="97"/>
    </location>
</feature>
<protein>
    <submittedName>
        <fullName evidence="13">Cytochrome oxidase assembly family protein</fullName>
    </submittedName>
</protein>
<name>A0ABR5V9J9_9CORY</name>
<evidence type="ECO:0000313" key="13">
    <source>
        <dbReference type="EMBL" id="KXU18157.1"/>
    </source>
</evidence>
<evidence type="ECO:0000256" key="10">
    <source>
        <dbReference type="ARBA" id="ARBA00023157"/>
    </source>
</evidence>
<keyword evidence="8" id="KW-0350">Heme biosynthesis</keyword>
<keyword evidence="9 12" id="KW-0472">Membrane</keyword>
<reference evidence="13 14" key="1">
    <citation type="journal article" date="2016" name="Int. J. Syst. Evol. Microbiol.">
        <title>Resolving the Complexity of Human Skin Metagenomes Using Single-Molecule Sequencing.</title>
        <authorList>
            <consortium name="NISC Comparative Sequencing Program"/>
            <person name="Tsai Y.C."/>
            <person name="Conlan S."/>
            <person name="Deming C."/>
            <person name="Segre J.A."/>
            <person name="Kong H.H."/>
            <person name="Korlach J."/>
            <person name="Oh J."/>
        </authorList>
    </citation>
    <scope>NUCLEOTIDE SEQUENCE [LARGE SCALE GENOMIC DNA]</scope>
    <source>
        <strain evidence="13 14">1B08</strain>
    </source>
</reference>
<dbReference type="PANTHER" id="PTHR35457">
    <property type="entry name" value="HEME A SYNTHASE"/>
    <property type="match status" value="1"/>
</dbReference>
<comment type="pathway">
    <text evidence="11">Porphyrin-containing compound metabolism.</text>
</comment>
<feature type="transmembrane region" description="Helical" evidence="12">
    <location>
        <begin position="177"/>
        <end position="202"/>
    </location>
</feature>
<evidence type="ECO:0000256" key="8">
    <source>
        <dbReference type="ARBA" id="ARBA00023133"/>
    </source>
</evidence>
<keyword evidence="10" id="KW-1015">Disulfide bond</keyword>
<keyword evidence="4" id="KW-0479">Metal-binding</keyword>
<evidence type="ECO:0000256" key="4">
    <source>
        <dbReference type="ARBA" id="ARBA00022723"/>
    </source>
</evidence>
<evidence type="ECO:0000256" key="5">
    <source>
        <dbReference type="ARBA" id="ARBA00022989"/>
    </source>
</evidence>
<dbReference type="InterPro" id="IPR050450">
    <property type="entry name" value="COX15/CtaA_HemeA_synthase"/>
</dbReference>
<feature type="transmembrane region" description="Helical" evidence="12">
    <location>
        <begin position="135"/>
        <end position="156"/>
    </location>
</feature>
<dbReference type="Proteomes" id="UP000070339">
    <property type="component" value="Unassembled WGS sequence"/>
</dbReference>